<accession>A0A6B2NMT6</accession>
<comment type="caution">
    <text evidence="3">The sequence shown here is derived from an EMBL/GenBank/DDBJ whole genome shotgun (WGS) entry which is preliminary data.</text>
</comment>
<proteinExistence type="predicted"/>
<dbReference type="InterPro" id="IPR001054">
    <property type="entry name" value="A/G_cyclase"/>
</dbReference>
<name>A0A6B2NMT6_9RHOB</name>
<feature type="domain" description="Guanylate cyclase" evidence="2">
    <location>
        <begin position="7"/>
        <end position="122"/>
    </location>
</feature>
<dbReference type="PROSITE" id="PS50005">
    <property type="entry name" value="TPR"/>
    <property type="match status" value="1"/>
</dbReference>
<dbReference type="GO" id="GO:0006171">
    <property type="term" value="P:cAMP biosynthetic process"/>
    <property type="evidence" value="ECO:0007669"/>
    <property type="project" value="TreeGrafter"/>
</dbReference>
<dbReference type="RefSeq" id="WP_164127371.1">
    <property type="nucleotide sequence ID" value="NZ_JAAGOX010000003.1"/>
</dbReference>
<dbReference type="InterPro" id="IPR029787">
    <property type="entry name" value="Nucleotide_cyclase"/>
</dbReference>
<dbReference type="InterPro" id="IPR011990">
    <property type="entry name" value="TPR-like_helical_dom_sf"/>
</dbReference>
<evidence type="ECO:0000256" key="1">
    <source>
        <dbReference type="PROSITE-ProRule" id="PRU00339"/>
    </source>
</evidence>
<dbReference type="PANTHER" id="PTHR43081">
    <property type="entry name" value="ADENYLATE CYCLASE, TERMINAL-DIFFERENTIATION SPECIFIC-RELATED"/>
    <property type="match status" value="1"/>
</dbReference>
<dbReference type="PROSITE" id="PS50125">
    <property type="entry name" value="GUANYLATE_CYCLASE_2"/>
    <property type="match status" value="1"/>
</dbReference>
<dbReference type="Pfam" id="PF00211">
    <property type="entry name" value="Guanylate_cyc"/>
    <property type="match status" value="1"/>
</dbReference>
<dbReference type="PANTHER" id="PTHR43081:SF19">
    <property type="entry name" value="PH-SENSITIVE ADENYLATE CYCLASE RV1264"/>
    <property type="match status" value="1"/>
</dbReference>
<dbReference type="InterPro" id="IPR019734">
    <property type="entry name" value="TPR_rpt"/>
</dbReference>
<dbReference type="Gene3D" id="3.30.70.1230">
    <property type="entry name" value="Nucleotide cyclase"/>
    <property type="match status" value="1"/>
</dbReference>
<dbReference type="GO" id="GO:0035556">
    <property type="term" value="P:intracellular signal transduction"/>
    <property type="evidence" value="ECO:0007669"/>
    <property type="project" value="InterPro"/>
</dbReference>
<evidence type="ECO:0000259" key="2">
    <source>
        <dbReference type="PROSITE" id="PS50125"/>
    </source>
</evidence>
<dbReference type="Gene3D" id="3.40.50.10610">
    <property type="entry name" value="ABC-type transport auxiliary lipoprotein component"/>
    <property type="match status" value="1"/>
</dbReference>
<dbReference type="SUPFAM" id="SSF48452">
    <property type="entry name" value="TPR-like"/>
    <property type="match status" value="1"/>
</dbReference>
<protein>
    <recommendedName>
        <fullName evidence="2">Guanylate cyclase domain-containing protein</fullName>
    </recommendedName>
</protein>
<dbReference type="CDD" id="cd07302">
    <property type="entry name" value="CHD"/>
    <property type="match status" value="1"/>
</dbReference>
<dbReference type="Gene3D" id="1.25.40.10">
    <property type="entry name" value="Tetratricopeptide repeat domain"/>
    <property type="match status" value="1"/>
</dbReference>
<reference evidence="3" key="1">
    <citation type="submission" date="2020-02" db="EMBL/GenBank/DDBJ databases">
        <title>Delineation of the pyrene-degrading pathway in Roseobacter clade bacteria by genomic analysis.</title>
        <authorList>
            <person name="Zhou H."/>
            <person name="Wang H."/>
        </authorList>
    </citation>
    <scope>NUCLEOTIDE SEQUENCE</scope>
    <source>
        <strain evidence="3">PrR005</strain>
    </source>
</reference>
<dbReference type="AlphaFoldDB" id="A0A6B2NMT6"/>
<feature type="repeat" description="TPR" evidence="1">
    <location>
        <begin position="411"/>
        <end position="444"/>
    </location>
</feature>
<evidence type="ECO:0000313" key="3">
    <source>
        <dbReference type="EMBL" id="NDW43827.1"/>
    </source>
</evidence>
<dbReference type="SUPFAM" id="SSF55073">
    <property type="entry name" value="Nucleotide cyclase"/>
    <property type="match status" value="1"/>
</dbReference>
<dbReference type="EMBL" id="JAAGOX010000003">
    <property type="protein sequence ID" value="NDW43827.1"/>
    <property type="molecule type" value="Genomic_DNA"/>
</dbReference>
<organism evidence="3">
    <name type="scientific">Ruegeria sp. PrR005</name>
    <dbReference type="NCBI Taxonomy" id="2706882"/>
    <lineage>
        <taxon>Bacteria</taxon>
        <taxon>Pseudomonadati</taxon>
        <taxon>Pseudomonadota</taxon>
        <taxon>Alphaproteobacteria</taxon>
        <taxon>Rhodobacterales</taxon>
        <taxon>Roseobacteraceae</taxon>
        <taxon>Ruegeria</taxon>
    </lineage>
</organism>
<dbReference type="InterPro" id="IPR050697">
    <property type="entry name" value="Adenylyl/Guanylyl_Cyclase_3/4"/>
</dbReference>
<gene>
    <name evidence="3" type="ORF">G0P99_02515</name>
</gene>
<keyword evidence="1" id="KW-0802">TPR repeat</keyword>
<dbReference type="GO" id="GO:0004016">
    <property type="term" value="F:adenylate cyclase activity"/>
    <property type="evidence" value="ECO:0007669"/>
    <property type="project" value="UniProtKB-ARBA"/>
</dbReference>
<sequence>MDRRLTTILAADLSGYSRLMAVDEEGTVTRLRHLFVDIVQPDLSREGGRLIKTMGDGMLAEFASPVAALRSAVAILQRVARDQAETDPDTRMLFRVGIHLGDVISDGDDILGDAVNIAARLESLATPGGICISRSVHDQVRGKVAAELIALGPQPVKNIPDPVEVWRVGAEGIACATGTPLMRTELPAVVILPFDNMSADPEQDFLADGIVEDVTTELSRFRTLTVIARNSAFAFKGSHKDVRQIAEELGVRYVVEGSVRRAGDRLRATAQLIDARTGAHVWAERWDRTMADLFDLQDELTAAIVSGVEPELGAHERNLARRKPTDSLTAWEMCQKGYSEFTRYTDEGYSQAHAFYTRAIAADPDFALPHALLARLAWVKVITGRSRDPAAEISTGLDHAAQAIERDDRLEIGYVALGVLLAITGREQDAADALDKAEALNPNNAVLHFGRCHACLFMQRLDCDRLERAARTALRLNPKDPMAWGFWFQLGNAFTFRNTDAADPEALAAYETACRFPNADYFVFMATALKHAKLGNRDKAAHYLAQARERYPALTAEFWRHAFRFPIWARWVAADEANLQILIDLGLPAQ</sequence>